<dbReference type="RefSeq" id="WP_262595551.1">
    <property type="nucleotide sequence ID" value="NZ_CP103300.1"/>
</dbReference>
<evidence type="ECO:0000256" key="1">
    <source>
        <dbReference type="SAM" id="MobiDB-lite"/>
    </source>
</evidence>
<dbReference type="EMBL" id="CP103300">
    <property type="protein sequence ID" value="UYM14148.1"/>
    <property type="molecule type" value="Genomic_DNA"/>
</dbReference>
<reference evidence="2" key="1">
    <citation type="submission" date="2022-10" db="EMBL/GenBank/DDBJ databases">
        <title>Completed Genome Sequence of two octocoral isolated bacterium, Endozoicomonas euniceicola EF212T and Endozoicomonas gorgoniicola PS125T.</title>
        <authorList>
            <person name="Chiou Y.-J."/>
            <person name="Chen Y.-H."/>
        </authorList>
    </citation>
    <scope>NUCLEOTIDE SEQUENCE</scope>
    <source>
        <strain evidence="2">EF212</strain>
    </source>
</reference>
<sequence>MALGRVCSICGASYAGETCDNCTRHSPPDPDSSSSGGSHCGAIFEAGTFAGAGILTQSCSQCLRTEADFRGSKKEIREEIAKAVSPASYKEERTRGAANNRKRYRMQQAMKLLAQIVDTEFSRKAEKDGEAEESEGSEESGEARIAVQWNAASMRLFDDLRNIYQSTIRCESLGTIMRSNMSKFELLCTVTSFVKTSEDGTHDFNEHNCYVEGTQRDRGVIFTIADYENTLITAGYFFHDQGVSSVYLLGSDVPINIRSTEPLPTMILNRLVEELIRLNIIEDNQTTIRLYQRRQKRPPEQSE</sequence>
<proteinExistence type="predicted"/>
<evidence type="ECO:0000313" key="3">
    <source>
        <dbReference type="Proteomes" id="UP001163255"/>
    </source>
</evidence>
<feature type="compositionally biased region" description="Acidic residues" evidence="1">
    <location>
        <begin position="129"/>
        <end position="140"/>
    </location>
</feature>
<gene>
    <name evidence="2" type="ORF">NX720_14665</name>
</gene>
<organism evidence="2 3">
    <name type="scientific">Endozoicomonas euniceicola</name>
    <dbReference type="NCBI Taxonomy" id="1234143"/>
    <lineage>
        <taxon>Bacteria</taxon>
        <taxon>Pseudomonadati</taxon>
        <taxon>Pseudomonadota</taxon>
        <taxon>Gammaproteobacteria</taxon>
        <taxon>Oceanospirillales</taxon>
        <taxon>Endozoicomonadaceae</taxon>
        <taxon>Endozoicomonas</taxon>
    </lineage>
</organism>
<evidence type="ECO:0000313" key="2">
    <source>
        <dbReference type="EMBL" id="UYM14148.1"/>
    </source>
</evidence>
<accession>A0ABY6GN41</accession>
<feature type="region of interest" description="Disordered" evidence="1">
    <location>
        <begin position="123"/>
        <end position="143"/>
    </location>
</feature>
<protein>
    <submittedName>
        <fullName evidence="2">Uncharacterized protein</fullName>
    </submittedName>
</protein>
<name>A0ABY6GN41_9GAMM</name>
<keyword evidence="3" id="KW-1185">Reference proteome</keyword>
<dbReference type="Proteomes" id="UP001163255">
    <property type="component" value="Chromosome"/>
</dbReference>